<sequence>MDILHCAGYCSISDEGLALVDYLEHDNGTRTLSTFESLSCEAAWMKILEFIQRSTYPVFNELVHENYDEMNLEKWTFFARANVNSIKSYVSRRSVEEGQLDAIVESLRNGTMRAHKLDLRFSWPDESTFRDLFDALSSTECRLKDLRFHATNTDSRMAALINDKYIINMLHANISLETLGIKCEDDSPGFLSMGILNAAAEHPCLRKLIFRPPAELDPPPVRQSDPFNIWYRNNPSLCILIDTSRSYWNNGAENWQDYVHFCRFGLLQQVSNERIRSHLLVAALANHSSSPKRIHYLLSENQDVFAK</sequence>
<keyword evidence="2" id="KW-1185">Reference proteome</keyword>
<dbReference type="Proteomes" id="UP000198406">
    <property type="component" value="Unassembled WGS sequence"/>
</dbReference>
<evidence type="ECO:0000313" key="1">
    <source>
        <dbReference type="EMBL" id="GAX13080.1"/>
    </source>
</evidence>
<name>A0A1Z5JGE7_FISSO</name>
<dbReference type="AlphaFoldDB" id="A0A1Z5JGE7"/>
<reference evidence="1 2" key="1">
    <citation type="journal article" date="2015" name="Plant Cell">
        <title>Oil accumulation by the oleaginous diatom Fistulifera solaris as revealed by the genome and transcriptome.</title>
        <authorList>
            <person name="Tanaka T."/>
            <person name="Maeda Y."/>
            <person name="Veluchamy A."/>
            <person name="Tanaka M."/>
            <person name="Abida H."/>
            <person name="Marechal E."/>
            <person name="Bowler C."/>
            <person name="Muto M."/>
            <person name="Sunaga Y."/>
            <person name="Tanaka M."/>
            <person name="Yoshino T."/>
            <person name="Taniguchi T."/>
            <person name="Fukuda Y."/>
            <person name="Nemoto M."/>
            <person name="Matsumoto M."/>
            <person name="Wong P.S."/>
            <person name="Aburatani S."/>
            <person name="Fujibuchi W."/>
        </authorList>
    </citation>
    <scope>NUCLEOTIDE SEQUENCE [LARGE SCALE GENOMIC DNA]</scope>
    <source>
        <strain evidence="1 2">JPCC DA0580</strain>
    </source>
</reference>
<protein>
    <submittedName>
        <fullName evidence="1">Uncharacterized protein</fullName>
    </submittedName>
</protein>
<accession>A0A1Z5JGE7</accession>
<comment type="caution">
    <text evidence="1">The sequence shown here is derived from an EMBL/GenBank/DDBJ whole genome shotgun (WGS) entry which is preliminary data.</text>
</comment>
<dbReference type="EMBL" id="BDSP01000060">
    <property type="protein sequence ID" value="GAX13080.1"/>
    <property type="molecule type" value="Genomic_DNA"/>
</dbReference>
<dbReference type="InParanoid" id="A0A1Z5JGE7"/>
<gene>
    <name evidence="1" type="ORF">FisN_2HuN19</name>
</gene>
<evidence type="ECO:0000313" key="2">
    <source>
        <dbReference type="Proteomes" id="UP000198406"/>
    </source>
</evidence>
<organism evidence="1 2">
    <name type="scientific">Fistulifera solaris</name>
    <name type="common">Oleaginous diatom</name>
    <dbReference type="NCBI Taxonomy" id="1519565"/>
    <lineage>
        <taxon>Eukaryota</taxon>
        <taxon>Sar</taxon>
        <taxon>Stramenopiles</taxon>
        <taxon>Ochrophyta</taxon>
        <taxon>Bacillariophyta</taxon>
        <taxon>Bacillariophyceae</taxon>
        <taxon>Bacillariophycidae</taxon>
        <taxon>Naviculales</taxon>
        <taxon>Naviculaceae</taxon>
        <taxon>Fistulifera</taxon>
    </lineage>
</organism>
<proteinExistence type="predicted"/>